<dbReference type="Pfam" id="PF13559">
    <property type="entry name" value="DUF4129"/>
    <property type="match status" value="1"/>
</dbReference>
<dbReference type="RefSeq" id="WP_074449542.1">
    <property type="nucleotide sequence ID" value="NZ_FMMM01000026.1"/>
</dbReference>
<evidence type="ECO:0000313" key="3">
    <source>
        <dbReference type="EMBL" id="SCQ19437.1"/>
    </source>
</evidence>
<proteinExistence type="predicted"/>
<dbReference type="InterPro" id="IPR025403">
    <property type="entry name" value="TgpA-like_C"/>
</dbReference>
<dbReference type="AlphaFoldDB" id="A0A1D3UH06"/>
<accession>A0A1D3UH06</accession>
<protein>
    <recommendedName>
        <fullName evidence="2">Protein-glutamine gamma-glutamyltransferase-like C-terminal domain-containing protein</fullName>
    </recommendedName>
</protein>
<feature type="transmembrane region" description="Helical" evidence="1">
    <location>
        <begin position="65"/>
        <end position="85"/>
    </location>
</feature>
<evidence type="ECO:0000259" key="2">
    <source>
        <dbReference type="Pfam" id="PF13559"/>
    </source>
</evidence>
<reference evidence="3 4" key="1">
    <citation type="submission" date="2016-09" db="EMBL/GenBank/DDBJ databases">
        <authorList>
            <person name="Capua I."/>
            <person name="De Benedictis P."/>
            <person name="Joannis T."/>
            <person name="Lombin L.H."/>
            <person name="Cattoli G."/>
        </authorList>
    </citation>
    <scope>NUCLEOTIDE SEQUENCE [LARGE SCALE GENOMIC DNA]</scope>
    <source>
        <strain evidence="3 4">UB20</strain>
    </source>
</reference>
<dbReference type="EMBL" id="FMMM01000026">
    <property type="protein sequence ID" value="SCQ19437.1"/>
    <property type="molecule type" value="Genomic_DNA"/>
</dbReference>
<sequence length="216" mass="25543">MTHAVSDTICYNAARIAEYQSDARYDYNSQLQMSDTGLTEIIRQWLAHILRRLFRNAEVDTIDTWTGWVLIGGFVLVLALAIYFIRKKHPALFMREKKMPDLPYDVEEENIYGVDFEKELSAALTSNDFRSAVRLLYLQTLRFLADKQRIDWRIFKTPTEYIYELKPAVLRPVFRDFTNHFLQVRYGNYQATPELFDAMRELQRQIREGGEEHEGE</sequence>
<keyword evidence="1" id="KW-1133">Transmembrane helix</keyword>
<gene>
    <name evidence="3" type="ORF">TFUB20_00700</name>
</gene>
<evidence type="ECO:0000313" key="4">
    <source>
        <dbReference type="Proteomes" id="UP000182057"/>
    </source>
</evidence>
<organism evidence="3 4">
    <name type="scientific">Tannerella forsythia</name>
    <name type="common">Bacteroides forsythus</name>
    <dbReference type="NCBI Taxonomy" id="28112"/>
    <lineage>
        <taxon>Bacteria</taxon>
        <taxon>Pseudomonadati</taxon>
        <taxon>Bacteroidota</taxon>
        <taxon>Bacteroidia</taxon>
        <taxon>Bacteroidales</taxon>
        <taxon>Tannerellaceae</taxon>
        <taxon>Tannerella</taxon>
    </lineage>
</organism>
<keyword evidence="1" id="KW-0472">Membrane</keyword>
<feature type="domain" description="Protein-glutamine gamma-glutamyltransferase-like C-terminal" evidence="2">
    <location>
        <begin position="136"/>
        <end position="202"/>
    </location>
</feature>
<dbReference type="Proteomes" id="UP000182057">
    <property type="component" value="Unassembled WGS sequence"/>
</dbReference>
<evidence type="ECO:0000256" key="1">
    <source>
        <dbReference type="SAM" id="Phobius"/>
    </source>
</evidence>
<name>A0A1D3UH06_TANFO</name>
<keyword evidence="1" id="KW-0812">Transmembrane</keyword>